<organism evidence="2 3">
    <name type="scientific">Photobacterium arenosum</name>
    <dbReference type="NCBI Taxonomy" id="2774143"/>
    <lineage>
        <taxon>Bacteria</taxon>
        <taxon>Pseudomonadati</taxon>
        <taxon>Pseudomonadota</taxon>
        <taxon>Gammaproteobacteria</taxon>
        <taxon>Vibrionales</taxon>
        <taxon>Vibrionaceae</taxon>
        <taxon>Photobacterium</taxon>
    </lineage>
</organism>
<comment type="caution">
    <text evidence="2">The sequence shown here is derived from an EMBL/GenBank/DDBJ whole genome shotgun (WGS) entry which is preliminary data.</text>
</comment>
<protein>
    <submittedName>
        <fullName evidence="2">Uncharacterized protein</fullName>
    </submittedName>
</protein>
<dbReference type="Proteomes" id="UP000649768">
    <property type="component" value="Unassembled WGS sequence"/>
</dbReference>
<feature type="transmembrane region" description="Helical" evidence="1">
    <location>
        <begin position="44"/>
        <end position="65"/>
    </location>
</feature>
<sequence length="115" mass="13335">MMWLLTAIYFLLYSFVLWGGFIIYGKSLLYLGKSGGGLKFFGGFIIYAVFACVLVSPLFLALTMIDDWRESFKLNPIYMIYFFVLFLLASVPGGIYFKKHYLSDLKKLGYFAQRR</sequence>
<name>A0ABR9BTZ7_9GAMM</name>
<gene>
    <name evidence="2" type="ORF">IFO68_21750</name>
</gene>
<dbReference type="RefSeq" id="WP_192017838.1">
    <property type="nucleotide sequence ID" value="NZ_JACYTP010000030.1"/>
</dbReference>
<evidence type="ECO:0000313" key="3">
    <source>
        <dbReference type="Proteomes" id="UP000649768"/>
    </source>
</evidence>
<dbReference type="EMBL" id="JACYTP010000030">
    <property type="protein sequence ID" value="MBD8515301.1"/>
    <property type="molecule type" value="Genomic_DNA"/>
</dbReference>
<accession>A0ABR9BTZ7</accession>
<proteinExistence type="predicted"/>
<feature type="transmembrane region" description="Helical" evidence="1">
    <location>
        <begin position="77"/>
        <end position="97"/>
    </location>
</feature>
<evidence type="ECO:0000256" key="1">
    <source>
        <dbReference type="SAM" id="Phobius"/>
    </source>
</evidence>
<feature type="transmembrane region" description="Helical" evidence="1">
    <location>
        <begin position="6"/>
        <end position="24"/>
    </location>
</feature>
<reference evidence="2 3" key="1">
    <citation type="submission" date="2020-09" db="EMBL/GenBank/DDBJ databases">
        <title>Photobacterium sp. CAU 1568 isolated from sand of Sido Beach.</title>
        <authorList>
            <person name="Kim W."/>
        </authorList>
    </citation>
    <scope>NUCLEOTIDE SEQUENCE [LARGE SCALE GENOMIC DNA]</scope>
    <source>
        <strain evidence="2 3">CAU 1568</strain>
    </source>
</reference>
<evidence type="ECO:0000313" key="2">
    <source>
        <dbReference type="EMBL" id="MBD8515301.1"/>
    </source>
</evidence>
<keyword evidence="1" id="KW-0472">Membrane</keyword>
<keyword evidence="1" id="KW-0812">Transmembrane</keyword>
<keyword evidence="1" id="KW-1133">Transmembrane helix</keyword>
<keyword evidence="3" id="KW-1185">Reference proteome</keyword>